<accession>D2R834</accession>
<name>D2R834_PIRSD</name>
<dbReference type="HOGENOM" id="CLU_737430_0_0_0"/>
<protein>
    <recommendedName>
        <fullName evidence="5">Lipoprotein</fullName>
    </recommendedName>
</protein>
<dbReference type="Proteomes" id="UP000001887">
    <property type="component" value="Chromosome"/>
</dbReference>
<dbReference type="KEGG" id="psl:Psta_4724"/>
<feature type="compositionally biased region" description="Pro residues" evidence="1">
    <location>
        <begin position="282"/>
        <end position="291"/>
    </location>
</feature>
<evidence type="ECO:0000256" key="2">
    <source>
        <dbReference type="SAM" id="SignalP"/>
    </source>
</evidence>
<evidence type="ECO:0000313" key="4">
    <source>
        <dbReference type="Proteomes" id="UP000001887"/>
    </source>
</evidence>
<dbReference type="eggNOG" id="COG4380">
    <property type="taxonomic scope" value="Bacteria"/>
</dbReference>
<dbReference type="AlphaFoldDB" id="D2R834"/>
<sequence precursor="true">MRNGFSLLMLLACATLVAAGSGCSAFPDRVVQPQYHNPFPQLYKIAILPFYNQSDEPTVDGDEIAMAYYNELQAIPGFEVMPVGVAKQLLRASGIEPRTGSDFQELAARMGVDAVLIGSITEYSPYYPPRMGLAVDWYAANPGFHPIPPGYGLPFGTADEEFIPTPLVREAEFALAREQLKTQTPVPPAVPQSSRSRTPTHEASHTAGNKLRSDKNPAPSSTDAVGTGVAEASTGSLRERSHGRLADGGQPATAAMSPAAPLGPPSDLPSDWPDPRGFIPLAPSPERPPWRPQSDPIVSHTRIYRGQDAEFTERLANYFYFRDDARFGGWEGYLQRPEDFVRFCCHLHVTETLAARGGAMPGRVVWRWPISRYDR</sequence>
<evidence type="ECO:0000256" key="1">
    <source>
        <dbReference type="SAM" id="MobiDB-lite"/>
    </source>
</evidence>
<dbReference type="EMBL" id="CP001848">
    <property type="protein sequence ID" value="ADB19365.1"/>
    <property type="molecule type" value="Genomic_DNA"/>
</dbReference>
<organism evidence="3 4">
    <name type="scientific">Pirellula staleyi (strain ATCC 27377 / DSM 6068 / ICPB 4128)</name>
    <name type="common">Pirella staleyi</name>
    <dbReference type="NCBI Taxonomy" id="530564"/>
    <lineage>
        <taxon>Bacteria</taxon>
        <taxon>Pseudomonadati</taxon>
        <taxon>Planctomycetota</taxon>
        <taxon>Planctomycetia</taxon>
        <taxon>Pirellulales</taxon>
        <taxon>Pirellulaceae</taxon>
        <taxon>Pirellula</taxon>
    </lineage>
</organism>
<gene>
    <name evidence="3" type="ordered locus">Psta_4724</name>
</gene>
<reference evidence="3 4" key="1">
    <citation type="journal article" date="2009" name="Stand. Genomic Sci.">
        <title>Complete genome sequence of Pirellula staleyi type strain (ATCC 27377).</title>
        <authorList>
            <person name="Clum A."/>
            <person name="Tindall B.J."/>
            <person name="Sikorski J."/>
            <person name="Ivanova N."/>
            <person name="Mavrommatis K."/>
            <person name="Lucas S."/>
            <person name="Glavina del Rio T."/>
            <person name="Nolan M."/>
            <person name="Chen F."/>
            <person name="Tice H."/>
            <person name="Pitluck S."/>
            <person name="Cheng J.F."/>
            <person name="Chertkov O."/>
            <person name="Brettin T."/>
            <person name="Han C."/>
            <person name="Detter J.C."/>
            <person name="Kuske C."/>
            <person name="Bruce D."/>
            <person name="Goodwin L."/>
            <person name="Ovchinikova G."/>
            <person name="Pati A."/>
            <person name="Mikhailova N."/>
            <person name="Chen A."/>
            <person name="Palaniappan K."/>
            <person name="Land M."/>
            <person name="Hauser L."/>
            <person name="Chang Y.J."/>
            <person name="Jeffries C.D."/>
            <person name="Chain P."/>
            <person name="Rohde M."/>
            <person name="Goker M."/>
            <person name="Bristow J."/>
            <person name="Eisen J.A."/>
            <person name="Markowitz V."/>
            <person name="Hugenholtz P."/>
            <person name="Kyrpides N.C."/>
            <person name="Klenk H.P."/>
            <person name="Lapidus A."/>
        </authorList>
    </citation>
    <scope>NUCLEOTIDE SEQUENCE [LARGE SCALE GENOMIC DNA]</scope>
    <source>
        <strain evidence="4">ATCC 27377 / DSM 6068 / ICPB 4128</strain>
    </source>
</reference>
<evidence type="ECO:0008006" key="5">
    <source>
        <dbReference type="Google" id="ProtNLM"/>
    </source>
</evidence>
<keyword evidence="2" id="KW-0732">Signal</keyword>
<dbReference type="STRING" id="530564.Psta_4724"/>
<evidence type="ECO:0000313" key="3">
    <source>
        <dbReference type="EMBL" id="ADB19365.1"/>
    </source>
</evidence>
<dbReference type="PROSITE" id="PS51257">
    <property type="entry name" value="PROKAR_LIPOPROTEIN"/>
    <property type="match status" value="1"/>
</dbReference>
<dbReference type="Gene3D" id="3.40.50.10610">
    <property type="entry name" value="ABC-type transport auxiliary lipoprotein component"/>
    <property type="match status" value="1"/>
</dbReference>
<feature type="region of interest" description="Disordered" evidence="1">
    <location>
        <begin position="181"/>
        <end position="294"/>
    </location>
</feature>
<proteinExistence type="predicted"/>
<feature type="signal peptide" evidence="2">
    <location>
        <begin position="1"/>
        <end position="25"/>
    </location>
</feature>
<keyword evidence="4" id="KW-1185">Reference proteome</keyword>
<feature type="chain" id="PRO_5003036105" description="Lipoprotein" evidence="2">
    <location>
        <begin position="26"/>
        <end position="375"/>
    </location>
</feature>